<dbReference type="EMBL" id="CAMPGE010021679">
    <property type="protein sequence ID" value="CAI2379813.1"/>
    <property type="molecule type" value="Genomic_DNA"/>
</dbReference>
<organism evidence="9 10">
    <name type="scientific">Euplotes crassus</name>
    <dbReference type="NCBI Taxonomy" id="5936"/>
    <lineage>
        <taxon>Eukaryota</taxon>
        <taxon>Sar</taxon>
        <taxon>Alveolata</taxon>
        <taxon>Ciliophora</taxon>
        <taxon>Intramacronucleata</taxon>
        <taxon>Spirotrichea</taxon>
        <taxon>Hypotrichia</taxon>
        <taxon>Euplotida</taxon>
        <taxon>Euplotidae</taxon>
        <taxon>Moneuplotes</taxon>
    </lineage>
</organism>
<evidence type="ECO:0000256" key="1">
    <source>
        <dbReference type="ARBA" id="ARBA00004167"/>
    </source>
</evidence>
<keyword evidence="3 7" id="KW-0812">Transmembrane</keyword>
<proteinExistence type="predicted"/>
<evidence type="ECO:0000256" key="4">
    <source>
        <dbReference type="ARBA" id="ARBA00022989"/>
    </source>
</evidence>
<keyword evidence="4 7" id="KW-1133">Transmembrane helix</keyword>
<dbReference type="PROSITE" id="PS50192">
    <property type="entry name" value="T_SNARE"/>
    <property type="match status" value="1"/>
</dbReference>
<dbReference type="Gene3D" id="1.20.5.110">
    <property type="match status" value="1"/>
</dbReference>
<dbReference type="SUPFAM" id="SSF58038">
    <property type="entry name" value="SNARE fusion complex"/>
    <property type="match status" value="1"/>
</dbReference>
<keyword evidence="10" id="KW-1185">Reference proteome</keyword>
<gene>
    <name evidence="9" type="ORF">ECRASSUSDP1_LOCUS21230</name>
</gene>
<comment type="caution">
    <text evidence="9">The sequence shown here is derived from an EMBL/GenBank/DDBJ whole genome shotgun (WGS) entry which is preliminary data.</text>
</comment>
<feature type="transmembrane region" description="Helical" evidence="7">
    <location>
        <begin position="92"/>
        <end position="112"/>
    </location>
</feature>
<comment type="subcellular location">
    <subcellularLocation>
        <location evidence="1">Membrane</location>
        <topology evidence="1">Single-pass membrane protein</topology>
    </subcellularLocation>
</comment>
<sequence>MIKKETGTAVRRSSPTSSEADILVEKQMQRDNNTQIGVLAQNIYSIKKLSKNITSTLKDEESLMNDLEDGFGKSDTMMSKTMGKLDQLMNSSGGNVLCLTIAFTVFVLVLLWKMT</sequence>
<dbReference type="InterPro" id="IPR000727">
    <property type="entry name" value="T_SNARE_dom"/>
</dbReference>
<name>A0AAD1XUV6_EUPCR</name>
<evidence type="ECO:0000256" key="6">
    <source>
        <dbReference type="SAM" id="MobiDB-lite"/>
    </source>
</evidence>
<dbReference type="GO" id="GO:0005737">
    <property type="term" value="C:cytoplasm"/>
    <property type="evidence" value="ECO:0007669"/>
    <property type="project" value="UniProtKB-ARBA"/>
</dbReference>
<keyword evidence="5 7" id="KW-0472">Membrane</keyword>
<reference evidence="9" key="1">
    <citation type="submission" date="2023-07" db="EMBL/GenBank/DDBJ databases">
        <authorList>
            <consortium name="AG Swart"/>
            <person name="Singh M."/>
            <person name="Singh A."/>
            <person name="Seah K."/>
            <person name="Emmerich C."/>
        </authorList>
    </citation>
    <scope>NUCLEOTIDE SEQUENCE</scope>
    <source>
        <strain evidence="9">DP1</strain>
    </source>
</reference>
<keyword evidence="2" id="KW-0813">Transport</keyword>
<evidence type="ECO:0000259" key="8">
    <source>
        <dbReference type="PROSITE" id="PS50192"/>
    </source>
</evidence>
<feature type="domain" description="T-SNARE coiled-coil homology" evidence="8">
    <location>
        <begin position="26"/>
        <end position="88"/>
    </location>
</feature>
<accession>A0AAD1XUV6</accession>
<protein>
    <recommendedName>
        <fullName evidence="8">t-SNARE coiled-coil homology domain-containing protein</fullName>
    </recommendedName>
</protein>
<evidence type="ECO:0000313" key="10">
    <source>
        <dbReference type="Proteomes" id="UP001295684"/>
    </source>
</evidence>
<evidence type="ECO:0000313" key="9">
    <source>
        <dbReference type="EMBL" id="CAI2379813.1"/>
    </source>
</evidence>
<dbReference type="AlphaFoldDB" id="A0AAD1XUV6"/>
<dbReference type="GO" id="GO:0016020">
    <property type="term" value="C:membrane"/>
    <property type="evidence" value="ECO:0007669"/>
    <property type="project" value="UniProtKB-SubCell"/>
</dbReference>
<dbReference type="PANTHER" id="PTHR12791">
    <property type="entry name" value="GOLGI SNARE BET1-RELATED"/>
    <property type="match status" value="1"/>
</dbReference>
<feature type="region of interest" description="Disordered" evidence="6">
    <location>
        <begin position="1"/>
        <end position="22"/>
    </location>
</feature>
<evidence type="ECO:0000256" key="3">
    <source>
        <dbReference type="ARBA" id="ARBA00022692"/>
    </source>
</evidence>
<evidence type="ECO:0000256" key="5">
    <source>
        <dbReference type="ARBA" id="ARBA00023136"/>
    </source>
</evidence>
<evidence type="ECO:0000256" key="2">
    <source>
        <dbReference type="ARBA" id="ARBA00022448"/>
    </source>
</evidence>
<dbReference type="Proteomes" id="UP001295684">
    <property type="component" value="Unassembled WGS sequence"/>
</dbReference>
<evidence type="ECO:0000256" key="7">
    <source>
        <dbReference type="SAM" id="Phobius"/>
    </source>
</evidence>
<dbReference type="GO" id="GO:0012505">
    <property type="term" value="C:endomembrane system"/>
    <property type="evidence" value="ECO:0007669"/>
    <property type="project" value="UniProtKB-ARBA"/>
</dbReference>